<dbReference type="InterPro" id="IPR000866">
    <property type="entry name" value="AhpC/TSA"/>
</dbReference>
<protein>
    <submittedName>
        <fullName evidence="2">AhpC/TSA family protein</fullName>
    </submittedName>
</protein>
<dbReference type="Pfam" id="PF00578">
    <property type="entry name" value="AhpC-TSA"/>
    <property type="match status" value="1"/>
</dbReference>
<dbReference type="SUPFAM" id="SSF52833">
    <property type="entry name" value="Thioredoxin-like"/>
    <property type="match status" value="1"/>
</dbReference>
<dbReference type="EMBL" id="JAOB01000055">
    <property type="protein sequence ID" value="EUA32483.1"/>
    <property type="molecule type" value="Genomic_DNA"/>
</dbReference>
<dbReference type="GO" id="GO:0016491">
    <property type="term" value="F:oxidoreductase activity"/>
    <property type="evidence" value="ECO:0007669"/>
    <property type="project" value="InterPro"/>
</dbReference>
<sequence>STPGCTKEAGDFRDNLHDLSEAGLDVVGISPDPPPSWPSSVIRGLTFPLLSVRIAKC</sequence>
<evidence type="ECO:0000313" key="2">
    <source>
        <dbReference type="EMBL" id="EUA32483.1"/>
    </source>
</evidence>
<organism evidence="2">
    <name type="scientific">Mycobacterium xenopi 4042</name>
    <dbReference type="NCBI Taxonomy" id="1299334"/>
    <lineage>
        <taxon>Bacteria</taxon>
        <taxon>Bacillati</taxon>
        <taxon>Actinomycetota</taxon>
        <taxon>Actinomycetes</taxon>
        <taxon>Mycobacteriales</taxon>
        <taxon>Mycobacteriaceae</taxon>
        <taxon>Mycobacterium</taxon>
    </lineage>
</organism>
<gene>
    <name evidence="2" type="ORF">I553_3946</name>
</gene>
<reference evidence="2" key="1">
    <citation type="submission" date="2014-01" db="EMBL/GenBank/DDBJ databases">
        <authorList>
            <person name="Brown-Elliot B."/>
            <person name="Wallace R."/>
            <person name="Lenaerts A."/>
            <person name="Ordway D."/>
            <person name="DeGroote M.A."/>
            <person name="Parker T."/>
            <person name="Sizemore C."/>
            <person name="Tallon L.J."/>
            <person name="Sadzewicz L.K."/>
            <person name="Sengamalay N."/>
            <person name="Fraser C.M."/>
            <person name="Hine E."/>
            <person name="Shefchek K.A."/>
            <person name="Das S.P."/>
            <person name="Tettelin H."/>
        </authorList>
    </citation>
    <scope>NUCLEOTIDE SEQUENCE [LARGE SCALE GENOMIC DNA]</scope>
    <source>
        <strain evidence="2">4042</strain>
    </source>
</reference>
<accession>X8AN56</accession>
<feature type="non-terminal residue" evidence="2">
    <location>
        <position position="1"/>
    </location>
</feature>
<comment type="caution">
    <text evidence="2">The sequence shown here is derived from an EMBL/GenBank/DDBJ whole genome shotgun (WGS) entry which is preliminary data.</text>
</comment>
<dbReference type="GO" id="GO:0016209">
    <property type="term" value="F:antioxidant activity"/>
    <property type="evidence" value="ECO:0007669"/>
    <property type="project" value="InterPro"/>
</dbReference>
<proteinExistence type="predicted"/>
<name>X8AN56_MYCXE</name>
<dbReference type="Gene3D" id="3.40.30.10">
    <property type="entry name" value="Glutaredoxin"/>
    <property type="match status" value="1"/>
</dbReference>
<feature type="domain" description="Alkyl hydroperoxide reductase subunit C/ Thiol specific antioxidant" evidence="1">
    <location>
        <begin position="2"/>
        <end position="50"/>
    </location>
</feature>
<evidence type="ECO:0000259" key="1">
    <source>
        <dbReference type="Pfam" id="PF00578"/>
    </source>
</evidence>
<dbReference type="InterPro" id="IPR036249">
    <property type="entry name" value="Thioredoxin-like_sf"/>
</dbReference>
<dbReference type="AlphaFoldDB" id="X8AN56"/>